<name>A0A1H6ZEK3_9GAMM</name>
<evidence type="ECO:0000313" key="1">
    <source>
        <dbReference type="EMBL" id="SEJ47295.1"/>
    </source>
</evidence>
<dbReference type="RefSeq" id="WP_090735049.1">
    <property type="nucleotide sequence ID" value="NZ_FNYQ01000111.1"/>
</dbReference>
<dbReference type="AlphaFoldDB" id="A0A1H6ZEK3"/>
<dbReference type="Proteomes" id="UP000199250">
    <property type="component" value="Unassembled WGS sequence"/>
</dbReference>
<gene>
    <name evidence="1" type="ORF">SAMN04244572_04137</name>
</gene>
<proteinExistence type="predicted"/>
<reference evidence="1 2" key="1">
    <citation type="submission" date="2016-10" db="EMBL/GenBank/DDBJ databases">
        <authorList>
            <person name="de Groot N.N."/>
        </authorList>
    </citation>
    <scope>NUCLEOTIDE SEQUENCE [LARGE SCALE GENOMIC DNA]</scope>
    <source>
        <strain evidence="1 2">DSM 373</strain>
    </source>
</reference>
<protein>
    <submittedName>
        <fullName evidence="1">Uncharacterized protein</fullName>
    </submittedName>
</protein>
<accession>A0A1H6ZEK3</accession>
<dbReference type="OrthoDB" id="6936380at2"/>
<organism evidence="1 2">
    <name type="scientific">Azotobacter beijerinckii</name>
    <dbReference type="NCBI Taxonomy" id="170623"/>
    <lineage>
        <taxon>Bacteria</taxon>
        <taxon>Pseudomonadati</taxon>
        <taxon>Pseudomonadota</taxon>
        <taxon>Gammaproteobacteria</taxon>
        <taxon>Pseudomonadales</taxon>
        <taxon>Pseudomonadaceae</taxon>
        <taxon>Azotobacter</taxon>
    </lineage>
</organism>
<dbReference type="EMBL" id="FNYQ01000111">
    <property type="protein sequence ID" value="SEJ47295.1"/>
    <property type="molecule type" value="Genomic_DNA"/>
</dbReference>
<sequence>MASPKIIPYDEAIHAASQPKVWAGGARIVWRSTSARRFPAPYSFRAALEVNGKTAEGWFVDLYFKRSRIPGARDTLSMVLIANSTRIIAIDDNGPSAHVNSVGAGLPFFQQQIDHPHLHIPVPDGSEGYAEPLASSTDQALWRLFLAKANISGAPPFELPEQGQMGFSL</sequence>
<evidence type="ECO:0000313" key="2">
    <source>
        <dbReference type="Proteomes" id="UP000199250"/>
    </source>
</evidence>